<dbReference type="Pfam" id="PF14707">
    <property type="entry name" value="Sulfatase_C"/>
    <property type="match status" value="1"/>
</dbReference>
<dbReference type="AlphaFoldDB" id="A0A1I7X7I5"/>
<evidence type="ECO:0000313" key="3">
    <source>
        <dbReference type="WBParaSite" id="Hba_13536"/>
    </source>
</evidence>
<dbReference type="Gene3D" id="3.30.1120.10">
    <property type="match status" value="1"/>
</dbReference>
<proteinExistence type="predicted"/>
<organism evidence="2 3">
    <name type="scientific">Heterorhabditis bacteriophora</name>
    <name type="common">Entomopathogenic nematode worm</name>
    <dbReference type="NCBI Taxonomy" id="37862"/>
    <lineage>
        <taxon>Eukaryota</taxon>
        <taxon>Metazoa</taxon>
        <taxon>Ecdysozoa</taxon>
        <taxon>Nematoda</taxon>
        <taxon>Chromadorea</taxon>
        <taxon>Rhabditida</taxon>
        <taxon>Rhabditina</taxon>
        <taxon>Rhabditomorpha</taxon>
        <taxon>Strongyloidea</taxon>
        <taxon>Heterorhabditidae</taxon>
        <taxon>Heterorhabditis</taxon>
    </lineage>
</organism>
<keyword evidence="2" id="KW-1185">Reference proteome</keyword>
<feature type="chain" id="PRO_5012317273" evidence="1">
    <location>
        <begin position="16"/>
        <end position="174"/>
    </location>
</feature>
<dbReference type="SUPFAM" id="SSF53649">
    <property type="entry name" value="Alkaline phosphatase-like"/>
    <property type="match status" value="1"/>
</dbReference>
<name>A0A1I7X7I5_HETBA</name>
<keyword evidence="1" id="KW-0732">Signal</keyword>
<reference evidence="3" key="1">
    <citation type="submission" date="2016-11" db="UniProtKB">
        <authorList>
            <consortium name="WormBaseParasite"/>
        </authorList>
    </citation>
    <scope>IDENTIFICATION</scope>
</reference>
<accession>A0A1I7X7I5</accession>
<dbReference type="WBParaSite" id="Hba_13536">
    <property type="protein sequence ID" value="Hba_13536"/>
    <property type="gene ID" value="Hba_13536"/>
</dbReference>
<protein>
    <submittedName>
        <fullName evidence="3">Choline-specific glycerophosphodiester phosphodiesterase</fullName>
    </submittedName>
</protein>
<dbReference type="InterPro" id="IPR017850">
    <property type="entry name" value="Alkaline_phosphatase_core_sf"/>
</dbReference>
<sequence length="174" mass="20092">MMTIVLLLFASTAKGCLRPPSPDHPNIVILMVDDLGSTRTSLLLLFFLSSCPQYSIRQSTVPKIFCQRFKRKIIELGLKMSRAVSDFYYRYVSQICPDEHLESHNPPLMFDLIKDPYEQYPLEENDLSIEMRQLAASILFEHRQSLVPVPSQLGMYNKSNNMDNQMAFLLLFQP</sequence>
<dbReference type="Proteomes" id="UP000095283">
    <property type="component" value="Unplaced"/>
</dbReference>
<evidence type="ECO:0000313" key="2">
    <source>
        <dbReference type="Proteomes" id="UP000095283"/>
    </source>
</evidence>
<evidence type="ECO:0000256" key="1">
    <source>
        <dbReference type="SAM" id="SignalP"/>
    </source>
</evidence>
<feature type="signal peptide" evidence="1">
    <location>
        <begin position="1"/>
        <end position="15"/>
    </location>
</feature>